<dbReference type="Gene3D" id="3.80.10.10">
    <property type="entry name" value="Ribonuclease Inhibitor"/>
    <property type="match status" value="1"/>
</dbReference>
<evidence type="ECO:0000313" key="2">
    <source>
        <dbReference type="EMBL" id="KAF9984865.1"/>
    </source>
</evidence>
<comment type="caution">
    <text evidence="2">The sequence shown here is derived from an EMBL/GenBank/DDBJ whole genome shotgun (WGS) entry which is preliminary data.</text>
</comment>
<evidence type="ECO:0000256" key="1">
    <source>
        <dbReference type="SAM" id="MobiDB-lite"/>
    </source>
</evidence>
<dbReference type="InterPro" id="IPR032675">
    <property type="entry name" value="LRR_dom_sf"/>
</dbReference>
<dbReference type="Proteomes" id="UP000749646">
    <property type="component" value="Unassembled WGS sequence"/>
</dbReference>
<protein>
    <submittedName>
        <fullName evidence="2">Uncharacterized protein</fullName>
    </submittedName>
</protein>
<organism evidence="2 3">
    <name type="scientific">Modicella reniformis</name>
    <dbReference type="NCBI Taxonomy" id="1440133"/>
    <lineage>
        <taxon>Eukaryota</taxon>
        <taxon>Fungi</taxon>
        <taxon>Fungi incertae sedis</taxon>
        <taxon>Mucoromycota</taxon>
        <taxon>Mortierellomycotina</taxon>
        <taxon>Mortierellomycetes</taxon>
        <taxon>Mortierellales</taxon>
        <taxon>Mortierellaceae</taxon>
        <taxon>Modicella</taxon>
    </lineage>
</organism>
<name>A0A9P6MAG2_9FUNG</name>
<accession>A0A9P6MAG2</accession>
<sequence>MLNCCLVSKYWRQVLLPLLWCVDDTRLMSNVSMTLLKKYKDYVRIYGGMWDRFTKDYANPPIYTQLRELSIGNAVRTNAEAMQLIGANNHLKKLEMYQVRLFELLNKNAKEDASNNNNNNNNQNKDTNNDCNDNMHSSTNPLGHLRTTLQELTVIYLNCKEKELYYLLRSVAQGKLRYLKLHFLSGTFDLQNLVFESLTRLCLLLDHKIPGLHEIIGRSPHVEYLELGGLNNFFSIDSLVHILRGTHPVETLRQREERLRSGLLEPLQYSRPQLKTLYIYGLHMYKRQDDSTDKGNDAKFLELIQACSSIYNKHKWTGHLDSLQQLDIQLWLLDDQAREAIEMHSSTLEVLKIKILRSRERTPWYKKRRHGQDLQKLLQSCTRLRKLEFLDQCGDEDISAIMTDLIGDHGTRTNHEDKGHNANNQKVELWNCLNLESLTLKSTRLHHSLDRTREEEEKRYYNDDEGDGGFGTWVMLKVQWDPVCADGTGFLLDTQWSNFELFEDVMEDIGRPKEGEELIKRFLRHVSPSTKLRRLQLGQLTFIRSV</sequence>
<feature type="compositionally biased region" description="Low complexity" evidence="1">
    <location>
        <begin position="114"/>
        <end position="134"/>
    </location>
</feature>
<keyword evidence="3" id="KW-1185">Reference proteome</keyword>
<feature type="region of interest" description="Disordered" evidence="1">
    <location>
        <begin position="111"/>
        <end position="139"/>
    </location>
</feature>
<gene>
    <name evidence="2" type="ORF">BGZ65_012413</name>
</gene>
<evidence type="ECO:0000313" key="3">
    <source>
        <dbReference type="Proteomes" id="UP000749646"/>
    </source>
</evidence>
<proteinExistence type="predicted"/>
<reference evidence="2" key="1">
    <citation type="journal article" date="2020" name="Fungal Divers.">
        <title>Resolving the Mortierellaceae phylogeny through synthesis of multi-gene phylogenetics and phylogenomics.</title>
        <authorList>
            <person name="Vandepol N."/>
            <person name="Liber J."/>
            <person name="Desiro A."/>
            <person name="Na H."/>
            <person name="Kennedy M."/>
            <person name="Barry K."/>
            <person name="Grigoriev I.V."/>
            <person name="Miller A.N."/>
            <person name="O'Donnell K."/>
            <person name="Stajich J.E."/>
            <person name="Bonito G."/>
        </authorList>
    </citation>
    <scope>NUCLEOTIDE SEQUENCE</scope>
    <source>
        <strain evidence="2">MES-2147</strain>
    </source>
</reference>
<dbReference type="AlphaFoldDB" id="A0A9P6MAG2"/>
<dbReference type="OrthoDB" id="2445832at2759"/>
<dbReference type="EMBL" id="JAAAHW010003346">
    <property type="protein sequence ID" value="KAF9984865.1"/>
    <property type="molecule type" value="Genomic_DNA"/>
</dbReference>